<feature type="transmembrane region" description="Helical" evidence="1">
    <location>
        <begin position="453"/>
        <end position="471"/>
    </location>
</feature>
<feature type="transmembrane region" description="Helical" evidence="1">
    <location>
        <begin position="284"/>
        <end position="309"/>
    </location>
</feature>
<feature type="transmembrane region" description="Helical" evidence="1">
    <location>
        <begin position="46"/>
        <end position="68"/>
    </location>
</feature>
<feature type="transmembrane region" description="Helical" evidence="1">
    <location>
        <begin position="172"/>
        <end position="190"/>
    </location>
</feature>
<feature type="transmembrane region" description="Helical" evidence="1">
    <location>
        <begin position="376"/>
        <end position="393"/>
    </location>
</feature>
<proteinExistence type="predicted"/>
<dbReference type="EMBL" id="BJYE01000009">
    <property type="protein sequence ID" value="GEN56542.1"/>
    <property type="molecule type" value="Genomic_DNA"/>
</dbReference>
<feature type="transmembrane region" description="Helical" evidence="1">
    <location>
        <begin position="197"/>
        <end position="215"/>
    </location>
</feature>
<name>A0A511X0R4_9BACI</name>
<evidence type="ECO:0008006" key="4">
    <source>
        <dbReference type="Google" id="ProtNLM"/>
    </source>
</evidence>
<feature type="transmembrane region" description="Helical" evidence="1">
    <location>
        <begin position="221"/>
        <end position="238"/>
    </location>
</feature>
<dbReference type="OrthoDB" id="3320984at2"/>
<sequence>MNKQLKGTPWFVKGDTNGFFGLFSNVLTNFLAAIGLLAAINMPGDILYGKIVPGTAVAIGLGGIIFAIQARRKSLETGKEDMTAMPYGLSVPHYFIVAFGVILPVYAATNDWVIAWSTGIAWNLVQGIIMTLGAFVGPFIQKHIPRSALLGSLAGIALTFIAMNPMGEIFSTPYIGLLTLVIVLGGWIAHKKLPGNIPAGLLAIIIGMVLAWATGYMELSAVQEAASGFSIAFPSIAIGNLIEGFAYLSPFLAAAIPLAIYDFLESLDNIESAEVEGDKYPTTLSLLVPGLLSILGSFLGSPYPTIIYIGHPGWKKAGARVGYSLATGIGIILIAFIGLMPLVMSIIPLVALLPILVYIAMTIGTQAFTTADPKHVPAMILGLMPFIASYVILQVNNTLTAAGLSAGEVGFDVLRDNGVYYEGWSTLGASDILVSMMLITIVIFLIEKKFKVAAMYSLITAGLAFFGFIHAGEFGFGTGSEAALGYVAMAAGLMFFNYYKHPSERNKA</sequence>
<evidence type="ECO:0000313" key="3">
    <source>
        <dbReference type="Proteomes" id="UP000321400"/>
    </source>
</evidence>
<keyword evidence="1" id="KW-0812">Transmembrane</keyword>
<evidence type="ECO:0000313" key="2">
    <source>
        <dbReference type="EMBL" id="GEN56542.1"/>
    </source>
</evidence>
<dbReference type="PANTHER" id="PTHR31610">
    <property type="entry name" value="SLR0360 PROTEIN"/>
    <property type="match status" value="1"/>
</dbReference>
<comment type="caution">
    <text evidence="2">The sequence shown here is derived from an EMBL/GenBank/DDBJ whole genome shotgun (WGS) entry which is preliminary data.</text>
</comment>
<gene>
    <name evidence="2" type="ORF">HAL01_10060</name>
</gene>
<reference evidence="2 3" key="1">
    <citation type="submission" date="2019-07" db="EMBL/GenBank/DDBJ databases">
        <title>Whole genome shotgun sequence of Halolactibacillus alkaliphilus NBRC 103919.</title>
        <authorList>
            <person name="Hosoyama A."/>
            <person name="Uohara A."/>
            <person name="Ohji S."/>
            <person name="Ichikawa N."/>
        </authorList>
    </citation>
    <scope>NUCLEOTIDE SEQUENCE [LARGE SCALE GENOMIC DNA]</scope>
    <source>
        <strain evidence="2 3">NBRC 103919</strain>
    </source>
</reference>
<dbReference type="RefSeq" id="WP_089800928.1">
    <property type="nucleotide sequence ID" value="NZ_BJYE01000009.1"/>
</dbReference>
<evidence type="ECO:0000256" key="1">
    <source>
        <dbReference type="SAM" id="Phobius"/>
    </source>
</evidence>
<organism evidence="2 3">
    <name type="scientific">Halolactibacillus alkaliphilus</name>
    <dbReference type="NCBI Taxonomy" id="442899"/>
    <lineage>
        <taxon>Bacteria</taxon>
        <taxon>Bacillati</taxon>
        <taxon>Bacillota</taxon>
        <taxon>Bacilli</taxon>
        <taxon>Bacillales</taxon>
        <taxon>Bacillaceae</taxon>
        <taxon>Halolactibacillus</taxon>
    </lineage>
</organism>
<accession>A0A511X0R4</accession>
<feature type="transmembrane region" description="Helical" evidence="1">
    <location>
        <begin position="424"/>
        <end position="446"/>
    </location>
</feature>
<keyword evidence="3" id="KW-1185">Reference proteome</keyword>
<feature type="transmembrane region" description="Helical" evidence="1">
    <location>
        <begin position="148"/>
        <end position="166"/>
    </location>
</feature>
<feature type="transmembrane region" description="Helical" evidence="1">
    <location>
        <begin position="245"/>
        <end position="264"/>
    </location>
</feature>
<keyword evidence="1" id="KW-1133">Transmembrane helix</keyword>
<dbReference type="STRING" id="442899.SAMN05720591_10851"/>
<feature type="transmembrane region" description="Helical" evidence="1">
    <location>
        <begin position="483"/>
        <end position="499"/>
    </location>
</feature>
<dbReference type="AlphaFoldDB" id="A0A511X0R4"/>
<feature type="transmembrane region" description="Helical" evidence="1">
    <location>
        <begin position="321"/>
        <end position="340"/>
    </location>
</feature>
<feature type="transmembrane region" description="Helical" evidence="1">
    <location>
        <begin position="113"/>
        <end position="136"/>
    </location>
</feature>
<dbReference type="PANTHER" id="PTHR31610:SF0">
    <property type="entry name" value="SLC26A_SULP TRANSPORTER DOMAIN-CONTAINING PROTEIN"/>
    <property type="match status" value="1"/>
</dbReference>
<feature type="transmembrane region" description="Helical" evidence="1">
    <location>
        <begin position="346"/>
        <end position="364"/>
    </location>
</feature>
<protein>
    <recommendedName>
        <fullName evidence="4">Permease</fullName>
    </recommendedName>
</protein>
<dbReference type="Proteomes" id="UP000321400">
    <property type="component" value="Unassembled WGS sequence"/>
</dbReference>
<feature type="transmembrane region" description="Helical" evidence="1">
    <location>
        <begin position="20"/>
        <end position="40"/>
    </location>
</feature>
<keyword evidence="1" id="KW-0472">Membrane</keyword>
<feature type="transmembrane region" description="Helical" evidence="1">
    <location>
        <begin position="89"/>
        <end position="107"/>
    </location>
</feature>